<protein>
    <submittedName>
        <fullName evidence="2">Uncharacterized protein</fullName>
    </submittedName>
</protein>
<dbReference type="EMBL" id="BRVS01000001">
    <property type="protein sequence ID" value="GLB65792.1"/>
    <property type="molecule type" value="Genomic_DNA"/>
</dbReference>
<organism evidence="2 3">
    <name type="scientific">Arthrobacter mangrovi</name>
    <dbReference type="NCBI Taxonomy" id="2966350"/>
    <lineage>
        <taxon>Bacteria</taxon>
        <taxon>Bacillati</taxon>
        <taxon>Actinomycetota</taxon>
        <taxon>Actinomycetes</taxon>
        <taxon>Micrococcales</taxon>
        <taxon>Micrococcaceae</taxon>
        <taxon>Arthrobacter</taxon>
    </lineage>
</organism>
<reference evidence="2 3" key="1">
    <citation type="journal article" date="2023" name="Int. J. Syst. Evol. Microbiol.">
        <title>Arthrobacter mangrovi sp. nov., an actinobacterium isolated from the rhizosphere of a mangrove.</title>
        <authorList>
            <person name="Hamada M."/>
            <person name="Saitou S."/>
            <person name="Enomoto N."/>
            <person name="Nanri K."/>
            <person name="Hidaka K."/>
            <person name="Miura T."/>
            <person name="Tamura T."/>
        </authorList>
    </citation>
    <scope>NUCLEOTIDE SEQUENCE [LARGE SCALE GENOMIC DNA]</scope>
    <source>
        <strain evidence="2 3">NBRC 112813</strain>
    </source>
</reference>
<comment type="caution">
    <text evidence="2">The sequence shown here is derived from an EMBL/GenBank/DDBJ whole genome shotgun (WGS) entry which is preliminary data.</text>
</comment>
<name>A0ABQ5MQB4_9MICC</name>
<dbReference type="Proteomes" id="UP001209654">
    <property type="component" value="Unassembled WGS sequence"/>
</dbReference>
<feature type="region of interest" description="Disordered" evidence="1">
    <location>
        <begin position="33"/>
        <end position="61"/>
    </location>
</feature>
<proteinExistence type="predicted"/>
<accession>A0ABQ5MQB4</accession>
<evidence type="ECO:0000313" key="2">
    <source>
        <dbReference type="EMBL" id="GLB65792.1"/>
    </source>
</evidence>
<evidence type="ECO:0000256" key="1">
    <source>
        <dbReference type="SAM" id="MobiDB-lite"/>
    </source>
</evidence>
<keyword evidence="3" id="KW-1185">Reference proteome</keyword>
<feature type="compositionally biased region" description="Basic and acidic residues" evidence="1">
    <location>
        <begin position="51"/>
        <end position="61"/>
    </location>
</feature>
<evidence type="ECO:0000313" key="3">
    <source>
        <dbReference type="Proteomes" id="UP001209654"/>
    </source>
</evidence>
<sequence>MHLHAKILMAAKEGPGRYATLRLGALLPFEAERAGRNGAGRRRGGAQPAMTREDAGSHEQS</sequence>
<gene>
    <name evidence="2" type="ORF">AHIS1636_02310</name>
</gene>